<dbReference type="SMART" id="SM00418">
    <property type="entry name" value="HTH_ARSR"/>
    <property type="match status" value="1"/>
</dbReference>
<dbReference type="Proteomes" id="UP000320839">
    <property type="component" value="Chromosome"/>
</dbReference>
<keyword evidence="3" id="KW-0804">Transcription</keyword>
<dbReference type="InterPro" id="IPR036388">
    <property type="entry name" value="WH-like_DNA-bd_sf"/>
</dbReference>
<dbReference type="PRINTS" id="PR00778">
    <property type="entry name" value="HTHARSR"/>
</dbReference>
<dbReference type="InterPro" id="IPR001845">
    <property type="entry name" value="HTH_ArsR_DNA-bd_dom"/>
</dbReference>
<dbReference type="GO" id="GO:0003677">
    <property type="term" value="F:DNA binding"/>
    <property type="evidence" value="ECO:0007669"/>
    <property type="project" value="UniProtKB-KW"/>
</dbReference>
<dbReference type="NCBIfam" id="NF033788">
    <property type="entry name" value="HTH_metalloreg"/>
    <property type="match status" value="1"/>
</dbReference>
<dbReference type="PANTHER" id="PTHR33154:SF33">
    <property type="entry name" value="TRANSCRIPTIONAL REPRESSOR SDPR"/>
    <property type="match status" value="1"/>
</dbReference>
<keyword evidence="2" id="KW-0238">DNA-binding</keyword>
<protein>
    <submittedName>
        <fullName evidence="5">Transcriptional repressor SdpR</fullName>
    </submittedName>
</protein>
<dbReference type="InterPro" id="IPR051081">
    <property type="entry name" value="HTH_MetalResp_TranReg"/>
</dbReference>
<sequence length="176" mass="19744">MYIRLAGLVSIEPDWKMEELRMNPVTKKILELSLHVEYATIRSRIPARMGCCGNPSEEGTGEEFLSCNDGNNMSKDRLQSDLCAEKLKALGEPIRLRIIDLLRDGERTVSQTAEALGEEVVNVSHHLGILYHARLVTKRKEGRFVVYNLHPEVSAVSKAGKQHLDFGCCRLEVPDA</sequence>
<dbReference type="EMBL" id="CP036317">
    <property type="protein sequence ID" value="QDV19662.1"/>
    <property type="molecule type" value="Genomic_DNA"/>
</dbReference>
<evidence type="ECO:0000313" key="6">
    <source>
        <dbReference type="Proteomes" id="UP000320839"/>
    </source>
</evidence>
<gene>
    <name evidence="5" type="primary">sdpR_3</name>
    <name evidence="5" type="ORF">Pan153_43280</name>
</gene>
<reference evidence="5 6" key="1">
    <citation type="submission" date="2019-02" db="EMBL/GenBank/DDBJ databases">
        <title>Deep-cultivation of Planctomycetes and their phenomic and genomic characterization uncovers novel biology.</title>
        <authorList>
            <person name="Wiegand S."/>
            <person name="Jogler M."/>
            <person name="Boedeker C."/>
            <person name="Pinto D."/>
            <person name="Vollmers J."/>
            <person name="Rivas-Marin E."/>
            <person name="Kohn T."/>
            <person name="Peeters S.H."/>
            <person name="Heuer A."/>
            <person name="Rast P."/>
            <person name="Oberbeckmann S."/>
            <person name="Bunk B."/>
            <person name="Jeske O."/>
            <person name="Meyerdierks A."/>
            <person name="Storesund J.E."/>
            <person name="Kallscheuer N."/>
            <person name="Luecker S."/>
            <person name="Lage O.M."/>
            <person name="Pohl T."/>
            <person name="Merkel B.J."/>
            <person name="Hornburger P."/>
            <person name="Mueller R.-W."/>
            <person name="Bruemmer F."/>
            <person name="Labrenz M."/>
            <person name="Spormann A.M."/>
            <person name="Op den Camp H."/>
            <person name="Overmann J."/>
            <person name="Amann R."/>
            <person name="Jetten M.S.M."/>
            <person name="Mascher T."/>
            <person name="Medema M.H."/>
            <person name="Devos D.P."/>
            <person name="Kaster A.-K."/>
            <person name="Ovreas L."/>
            <person name="Rohde M."/>
            <person name="Galperin M.Y."/>
            <person name="Jogler C."/>
        </authorList>
    </citation>
    <scope>NUCLEOTIDE SEQUENCE [LARGE SCALE GENOMIC DNA]</scope>
    <source>
        <strain evidence="5 6">Pan153</strain>
    </source>
</reference>
<dbReference type="CDD" id="cd00090">
    <property type="entry name" value="HTH_ARSR"/>
    <property type="match status" value="1"/>
</dbReference>
<dbReference type="Pfam" id="PF01022">
    <property type="entry name" value="HTH_5"/>
    <property type="match status" value="1"/>
</dbReference>
<accession>A0A518FTJ3</accession>
<dbReference type="AlphaFoldDB" id="A0A518FTJ3"/>
<dbReference type="PROSITE" id="PS50987">
    <property type="entry name" value="HTH_ARSR_2"/>
    <property type="match status" value="1"/>
</dbReference>
<dbReference type="InterPro" id="IPR011991">
    <property type="entry name" value="ArsR-like_HTH"/>
</dbReference>
<proteinExistence type="predicted"/>
<feature type="domain" description="HTH arsR-type" evidence="4">
    <location>
        <begin position="75"/>
        <end position="168"/>
    </location>
</feature>
<dbReference type="InterPro" id="IPR036390">
    <property type="entry name" value="WH_DNA-bd_sf"/>
</dbReference>
<dbReference type="RefSeq" id="WP_232105506.1">
    <property type="nucleotide sequence ID" value="NZ_CP036317.1"/>
</dbReference>
<dbReference type="SUPFAM" id="SSF46785">
    <property type="entry name" value="Winged helix' DNA-binding domain"/>
    <property type="match status" value="1"/>
</dbReference>
<evidence type="ECO:0000256" key="1">
    <source>
        <dbReference type="ARBA" id="ARBA00023015"/>
    </source>
</evidence>
<dbReference type="Gene3D" id="1.10.10.10">
    <property type="entry name" value="Winged helix-like DNA-binding domain superfamily/Winged helix DNA-binding domain"/>
    <property type="match status" value="1"/>
</dbReference>
<evidence type="ECO:0000256" key="2">
    <source>
        <dbReference type="ARBA" id="ARBA00023125"/>
    </source>
</evidence>
<evidence type="ECO:0000259" key="4">
    <source>
        <dbReference type="PROSITE" id="PS50987"/>
    </source>
</evidence>
<dbReference type="PANTHER" id="PTHR33154">
    <property type="entry name" value="TRANSCRIPTIONAL REGULATOR, ARSR FAMILY"/>
    <property type="match status" value="1"/>
</dbReference>
<evidence type="ECO:0000256" key="3">
    <source>
        <dbReference type="ARBA" id="ARBA00023163"/>
    </source>
</evidence>
<organism evidence="5 6">
    <name type="scientific">Gimesia panareensis</name>
    <dbReference type="NCBI Taxonomy" id="2527978"/>
    <lineage>
        <taxon>Bacteria</taxon>
        <taxon>Pseudomonadati</taxon>
        <taxon>Planctomycetota</taxon>
        <taxon>Planctomycetia</taxon>
        <taxon>Planctomycetales</taxon>
        <taxon>Planctomycetaceae</taxon>
        <taxon>Gimesia</taxon>
    </lineage>
</organism>
<keyword evidence="1" id="KW-0805">Transcription regulation</keyword>
<dbReference type="GO" id="GO:0003700">
    <property type="term" value="F:DNA-binding transcription factor activity"/>
    <property type="evidence" value="ECO:0007669"/>
    <property type="project" value="InterPro"/>
</dbReference>
<name>A0A518FTJ3_9PLAN</name>
<evidence type="ECO:0000313" key="5">
    <source>
        <dbReference type="EMBL" id="QDV19662.1"/>
    </source>
</evidence>